<dbReference type="AlphaFoldDB" id="N9VIP4"/>
<dbReference type="Proteomes" id="UP000023775">
    <property type="component" value="Unassembled WGS sequence"/>
</dbReference>
<gene>
    <name evidence="5" type="ORF">G114_12724</name>
</gene>
<evidence type="ECO:0000256" key="2">
    <source>
        <dbReference type="PROSITE-ProRule" id="PRU00703"/>
    </source>
</evidence>
<dbReference type="PROSITE" id="PS51371">
    <property type="entry name" value="CBS"/>
    <property type="match status" value="2"/>
</dbReference>
<reference evidence="5 6" key="1">
    <citation type="journal article" date="2013" name="Genome Announc.">
        <title>Draft Genome Sequence of the Aeromonas diversa Type Strain.</title>
        <authorList>
            <person name="Farfan M."/>
            <person name="Spataro N."/>
            <person name="Sanglas A."/>
            <person name="Albarral V."/>
            <person name="Loren J.G."/>
            <person name="Bosch E."/>
            <person name="Fuste M.C."/>
        </authorList>
    </citation>
    <scope>NUCLEOTIDE SEQUENCE [LARGE SCALE GENOMIC DNA]</scope>
    <source>
        <strain evidence="5 6">2478-85</strain>
    </source>
</reference>
<dbReference type="eggNOG" id="COG0517">
    <property type="taxonomic scope" value="Bacteria"/>
</dbReference>
<dbReference type="InterPro" id="IPR000644">
    <property type="entry name" value="CBS_dom"/>
</dbReference>
<dbReference type="Gene3D" id="3.10.580.10">
    <property type="entry name" value="CBS-domain"/>
    <property type="match status" value="1"/>
</dbReference>
<evidence type="ECO:0000256" key="3">
    <source>
        <dbReference type="SAM" id="MobiDB-lite"/>
    </source>
</evidence>
<keyword evidence="1 2" id="KW-0129">CBS domain</keyword>
<evidence type="ECO:0000256" key="1">
    <source>
        <dbReference type="ARBA" id="ARBA00023122"/>
    </source>
</evidence>
<feature type="domain" description="CBS" evidence="4">
    <location>
        <begin position="32"/>
        <end position="88"/>
    </location>
</feature>
<keyword evidence="6" id="KW-1185">Reference proteome</keyword>
<feature type="domain" description="CBS" evidence="4">
    <location>
        <begin position="107"/>
        <end position="162"/>
    </location>
</feature>
<dbReference type="PANTHER" id="PTHR43080:SF2">
    <property type="entry name" value="CBS DOMAIN-CONTAINING PROTEIN"/>
    <property type="match status" value="1"/>
</dbReference>
<dbReference type="EMBL" id="APVG01000033">
    <property type="protein sequence ID" value="ENY71498.1"/>
    <property type="molecule type" value="Genomic_DNA"/>
</dbReference>
<dbReference type="InterPro" id="IPR046342">
    <property type="entry name" value="CBS_dom_sf"/>
</dbReference>
<sequence length="172" mass="19445">MTLINRRHGAASKVKEEGRREENTMITLSEIMTENPFTLGPENSLKQAVELMSQEKIRHIPIVNHEHQLLGLVTLSDVLASRESKLFVITQEREAEFTDSVRLDEIMTRNVAWVDPHAGIKEAALYLQRHKYGCLPVVERGKLVGIVTDSDFIGVAINLLEVMEEREPDSDA</sequence>
<name>N9VIP4_9GAMM</name>
<evidence type="ECO:0000313" key="5">
    <source>
        <dbReference type="EMBL" id="ENY71498.1"/>
    </source>
</evidence>
<dbReference type="PANTHER" id="PTHR43080">
    <property type="entry name" value="CBS DOMAIN-CONTAINING PROTEIN CBSX3, MITOCHONDRIAL"/>
    <property type="match status" value="1"/>
</dbReference>
<evidence type="ECO:0000313" key="6">
    <source>
        <dbReference type="Proteomes" id="UP000023775"/>
    </source>
</evidence>
<protein>
    <recommendedName>
        <fullName evidence="4">CBS domain-containing protein</fullName>
    </recommendedName>
</protein>
<accession>N9VIP4</accession>
<dbReference type="CDD" id="cd04584">
    <property type="entry name" value="CBS_pair_AcuB_like"/>
    <property type="match status" value="1"/>
</dbReference>
<proteinExistence type="predicted"/>
<dbReference type="PATRIC" id="fig|1268237.3.peg.2505"/>
<dbReference type="Pfam" id="PF00571">
    <property type="entry name" value="CBS"/>
    <property type="match status" value="2"/>
</dbReference>
<dbReference type="SUPFAM" id="SSF54631">
    <property type="entry name" value="CBS-domain pair"/>
    <property type="match status" value="1"/>
</dbReference>
<feature type="compositionally biased region" description="Basic residues" evidence="3">
    <location>
        <begin position="1"/>
        <end position="10"/>
    </location>
</feature>
<dbReference type="SMART" id="SM00116">
    <property type="entry name" value="CBS"/>
    <property type="match status" value="2"/>
</dbReference>
<comment type="caution">
    <text evidence="5">The sequence shown here is derived from an EMBL/GenBank/DDBJ whole genome shotgun (WGS) entry which is preliminary data.</text>
</comment>
<organism evidence="5 6">
    <name type="scientific">Aeromonas diversa CDC 2478-85</name>
    <dbReference type="NCBI Taxonomy" id="1268237"/>
    <lineage>
        <taxon>Bacteria</taxon>
        <taxon>Pseudomonadati</taxon>
        <taxon>Pseudomonadota</taxon>
        <taxon>Gammaproteobacteria</taxon>
        <taxon>Aeromonadales</taxon>
        <taxon>Aeromonadaceae</taxon>
        <taxon>Aeromonas</taxon>
    </lineage>
</organism>
<evidence type="ECO:0000259" key="4">
    <source>
        <dbReference type="PROSITE" id="PS51371"/>
    </source>
</evidence>
<feature type="region of interest" description="Disordered" evidence="3">
    <location>
        <begin position="1"/>
        <end position="20"/>
    </location>
</feature>
<dbReference type="InterPro" id="IPR051257">
    <property type="entry name" value="Diverse_CBS-Domain"/>
</dbReference>